<dbReference type="Proteomes" id="UP001234989">
    <property type="component" value="Chromosome 1"/>
</dbReference>
<organism evidence="1 2">
    <name type="scientific">Solanum verrucosum</name>
    <dbReference type="NCBI Taxonomy" id="315347"/>
    <lineage>
        <taxon>Eukaryota</taxon>
        <taxon>Viridiplantae</taxon>
        <taxon>Streptophyta</taxon>
        <taxon>Embryophyta</taxon>
        <taxon>Tracheophyta</taxon>
        <taxon>Spermatophyta</taxon>
        <taxon>Magnoliopsida</taxon>
        <taxon>eudicotyledons</taxon>
        <taxon>Gunneridae</taxon>
        <taxon>Pentapetalae</taxon>
        <taxon>asterids</taxon>
        <taxon>lamiids</taxon>
        <taxon>Solanales</taxon>
        <taxon>Solanaceae</taxon>
        <taxon>Solanoideae</taxon>
        <taxon>Solaneae</taxon>
        <taxon>Solanum</taxon>
    </lineage>
</organism>
<protein>
    <submittedName>
        <fullName evidence="1">Uncharacterized protein</fullName>
    </submittedName>
</protein>
<name>A0AAF0T8G8_SOLVR</name>
<evidence type="ECO:0000313" key="2">
    <source>
        <dbReference type="Proteomes" id="UP001234989"/>
    </source>
</evidence>
<dbReference type="EMBL" id="CP133612">
    <property type="protein sequence ID" value="WMV09111.1"/>
    <property type="molecule type" value="Genomic_DNA"/>
</dbReference>
<keyword evidence="2" id="KW-1185">Reference proteome</keyword>
<dbReference type="AlphaFoldDB" id="A0AAF0T8G8"/>
<proteinExistence type="predicted"/>
<sequence>MVAIHGPQVRPRLVLVVRGSLLQPLPKPSSENRLSLDPWSVAQTVVRPRSVGLTVGEGQQPVRGKLLIGSTSNGHNS</sequence>
<gene>
    <name evidence="1" type="ORF">MTR67_002496</name>
</gene>
<accession>A0AAF0T8G8</accession>
<evidence type="ECO:0000313" key="1">
    <source>
        <dbReference type="EMBL" id="WMV09111.1"/>
    </source>
</evidence>
<reference evidence="1" key="1">
    <citation type="submission" date="2023-08" db="EMBL/GenBank/DDBJ databases">
        <title>A de novo genome assembly of Solanum verrucosum Schlechtendal, a Mexican diploid species geographically isolated from the other diploid A-genome species in potato relatives.</title>
        <authorList>
            <person name="Hosaka K."/>
        </authorList>
    </citation>
    <scope>NUCLEOTIDE SEQUENCE</scope>
    <source>
        <tissue evidence="1">Young leaves</tissue>
    </source>
</reference>